<dbReference type="EMBL" id="JAVDWA010000003">
    <property type="protein sequence ID" value="MDR7072906.1"/>
    <property type="molecule type" value="Genomic_DNA"/>
</dbReference>
<keyword evidence="1" id="KW-0167">Capsid protein</keyword>
<dbReference type="InterPro" id="IPR047175">
    <property type="entry name" value="CotS-like"/>
</dbReference>
<dbReference type="PANTHER" id="PTHR39179">
    <property type="entry name" value="SPORE COAT PROTEIN I"/>
    <property type="match status" value="1"/>
</dbReference>
<evidence type="ECO:0000313" key="2">
    <source>
        <dbReference type="Proteomes" id="UP001258181"/>
    </source>
</evidence>
<sequence length="340" mass="40427">MFERDIFHYYQLVCDERKSESGYRMFTCRGDRYIVIPQQQMSYELLQEMTFLCDILQQRGEKELPVLQPTITGMPSAYVDGESVIIFKMEHKKHERKVASLGMELAEFHKRGKGVEQYYPVQQIAYGQWPQLWIARVDEMHNRYNEISARKQKNDFDILFLTTFPYYEGLAENAIQYITDYQLERGPRGIGSASICYDRFSERSWIETDNGFIKMPVGWLIDSPMRDVAECIREKIYQPQFRNDEIVNLIDDYEKVKPLSKGAWRLLYGRLLFPTQYFDTVEGHYQNEREIGMELYSSRFTDLISYERQNEYFLKSFFRSIGLPAYELNIPVVDWLVPTL</sequence>
<name>A0ABU1U0F4_9BACL</name>
<comment type="caution">
    <text evidence="1">The sequence shown here is derived from an EMBL/GenBank/DDBJ whole genome shotgun (WGS) entry which is preliminary data.</text>
</comment>
<reference evidence="1 2" key="1">
    <citation type="submission" date="2023-07" db="EMBL/GenBank/DDBJ databases">
        <title>Sorghum-associated microbial communities from plants grown in Nebraska, USA.</title>
        <authorList>
            <person name="Schachtman D."/>
        </authorList>
    </citation>
    <scope>NUCLEOTIDE SEQUENCE [LARGE SCALE GENOMIC DNA]</scope>
    <source>
        <strain evidence="1 2">BE211</strain>
    </source>
</reference>
<gene>
    <name evidence="1" type="ORF">J2X07_001892</name>
</gene>
<dbReference type="RefSeq" id="WP_310258257.1">
    <property type="nucleotide sequence ID" value="NZ_JAVDWA010000003.1"/>
</dbReference>
<dbReference type="Gene3D" id="3.90.1200.10">
    <property type="match status" value="1"/>
</dbReference>
<evidence type="ECO:0000313" key="1">
    <source>
        <dbReference type="EMBL" id="MDR7072906.1"/>
    </source>
</evidence>
<accession>A0ABU1U0F4</accession>
<protein>
    <submittedName>
        <fullName evidence="1">Spore coat protein YutH</fullName>
    </submittedName>
</protein>
<dbReference type="NCBIfam" id="TIGR02905">
    <property type="entry name" value="spore_yutH"/>
    <property type="match status" value="1"/>
</dbReference>
<proteinExistence type="predicted"/>
<keyword evidence="1" id="KW-0946">Virion</keyword>
<dbReference type="InterPro" id="IPR011009">
    <property type="entry name" value="Kinase-like_dom_sf"/>
</dbReference>
<dbReference type="Proteomes" id="UP001258181">
    <property type="component" value="Unassembled WGS sequence"/>
</dbReference>
<dbReference type="InterPro" id="IPR014254">
    <property type="entry name" value="Spore_coat_YutH"/>
</dbReference>
<dbReference type="PANTHER" id="PTHR39179:SF2">
    <property type="entry name" value="ENDOSPORE COAT-ASSOCIATED PROTEIN YUTH"/>
    <property type="match status" value="1"/>
</dbReference>
<organism evidence="1 2">
    <name type="scientific">Fictibacillus barbaricus</name>
    <dbReference type="NCBI Taxonomy" id="182136"/>
    <lineage>
        <taxon>Bacteria</taxon>
        <taxon>Bacillati</taxon>
        <taxon>Bacillota</taxon>
        <taxon>Bacilli</taxon>
        <taxon>Bacillales</taxon>
        <taxon>Fictibacillaceae</taxon>
        <taxon>Fictibacillus</taxon>
    </lineage>
</organism>
<keyword evidence="2" id="KW-1185">Reference proteome</keyword>
<dbReference type="SUPFAM" id="SSF56112">
    <property type="entry name" value="Protein kinase-like (PK-like)"/>
    <property type="match status" value="1"/>
</dbReference>